<evidence type="ECO:0000313" key="2">
    <source>
        <dbReference type="Proteomes" id="UP000831947"/>
    </source>
</evidence>
<accession>A0ABY4PCB7</accession>
<organism evidence="1 2">
    <name type="scientific">Bombilactobacillus thymidiniphilus</name>
    <dbReference type="NCBI Taxonomy" id="2923363"/>
    <lineage>
        <taxon>Bacteria</taxon>
        <taxon>Bacillati</taxon>
        <taxon>Bacillota</taxon>
        <taxon>Bacilli</taxon>
        <taxon>Lactobacillales</taxon>
        <taxon>Lactobacillaceae</taxon>
        <taxon>Bombilactobacillus</taxon>
    </lineage>
</organism>
<keyword evidence="2" id="KW-1185">Reference proteome</keyword>
<dbReference type="Proteomes" id="UP000831947">
    <property type="component" value="Chromosome"/>
</dbReference>
<sequence>MKHSFKLGLISGSASVIGGIFLLKRNAPKIQKITRLKGQITDLLTEVKEDVIPTLTELKTSLDEQKDPIMADVQNIKTQASDLKEKLPL</sequence>
<protein>
    <recommendedName>
        <fullName evidence="3">Gas vesicle protein</fullName>
    </recommendedName>
</protein>
<reference evidence="1 2" key="1">
    <citation type="journal article" date="2022" name="Int. J. Syst. Evol. Microbiol.">
        <title>Apilactobacillus apisilvae sp. nov., Nicolia spurrieriana gen. nov. sp. nov., Bombilactobacillus folatiphilus sp. nov. and Bombilactobacillus thymidiniphilus sp. nov., four new lactic acid bacterial isolates from stingless bees Tetragonula carbonaria and Austroplebeia australis.</title>
        <authorList>
            <person name="Oliphant S.A."/>
            <person name="Watson-Haigh N.S."/>
            <person name="Sumby K.M."/>
            <person name="Gardner J."/>
            <person name="Groom S."/>
            <person name="Jiranek V."/>
        </authorList>
    </citation>
    <scope>NUCLEOTIDE SEQUENCE [LARGE SCALE GENOMIC DNA]</scope>
    <source>
        <strain evidence="1 2">SG4_A1</strain>
    </source>
</reference>
<name>A0ABY4PCB7_9LACO</name>
<dbReference type="EMBL" id="CP093365">
    <property type="protein sequence ID" value="UQS83342.1"/>
    <property type="molecule type" value="Genomic_DNA"/>
</dbReference>
<evidence type="ECO:0008006" key="3">
    <source>
        <dbReference type="Google" id="ProtNLM"/>
    </source>
</evidence>
<gene>
    <name evidence="1" type="ORF">MOO47_06080</name>
</gene>
<evidence type="ECO:0000313" key="1">
    <source>
        <dbReference type="EMBL" id="UQS83342.1"/>
    </source>
</evidence>
<proteinExistence type="predicted"/>
<dbReference type="RefSeq" id="WP_249512568.1">
    <property type="nucleotide sequence ID" value="NZ_CP093365.1"/>
</dbReference>